<evidence type="ECO:0000313" key="1">
    <source>
        <dbReference type="EMBL" id="KAF2462009.1"/>
    </source>
</evidence>
<dbReference type="AlphaFoldDB" id="A0A6A6PE37"/>
<name>A0A6A6PE37_9PEZI</name>
<sequence length="96" mass="10575">MARRAARCRCLSAVQAQLLPAGRTDRGRGSLEAVLAASAGARQAPQGCVCGRQRDGSRYAPPTMDATCVVDFKLMHDRWITKWPFSRKKEVVEPCK</sequence>
<dbReference type="EMBL" id="MU001670">
    <property type="protein sequence ID" value="KAF2462009.1"/>
    <property type="molecule type" value="Genomic_DNA"/>
</dbReference>
<gene>
    <name evidence="1" type="ORF">BDY21DRAFT_5707</name>
</gene>
<dbReference type="Proteomes" id="UP000799766">
    <property type="component" value="Unassembled WGS sequence"/>
</dbReference>
<reference evidence="1" key="1">
    <citation type="journal article" date="2020" name="Stud. Mycol.">
        <title>101 Dothideomycetes genomes: a test case for predicting lifestyles and emergence of pathogens.</title>
        <authorList>
            <person name="Haridas S."/>
            <person name="Albert R."/>
            <person name="Binder M."/>
            <person name="Bloem J."/>
            <person name="Labutti K."/>
            <person name="Salamov A."/>
            <person name="Andreopoulos B."/>
            <person name="Baker S."/>
            <person name="Barry K."/>
            <person name="Bills G."/>
            <person name="Bluhm B."/>
            <person name="Cannon C."/>
            <person name="Castanera R."/>
            <person name="Culley D."/>
            <person name="Daum C."/>
            <person name="Ezra D."/>
            <person name="Gonzalez J."/>
            <person name="Henrissat B."/>
            <person name="Kuo A."/>
            <person name="Liang C."/>
            <person name="Lipzen A."/>
            <person name="Lutzoni F."/>
            <person name="Magnuson J."/>
            <person name="Mondo S."/>
            <person name="Nolan M."/>
            <person name="Ohm R."/>
            <person name="Pangilinan J."/>
            <person name="Park H.-J."/>
            <person name="Ramirez L."/>
            <person name="Alfaro M."/>
            <person name="Sun H."/>
            <person name="Tritt A."/>
            <person name="Yoshinaga Y."/>
            <person name="Zwiers L.-H."/>
            <person name="Turgeon B."/>
            <person name="Goodwin S."/>
            <person name="Spatafora J."/>
            <person name="Crous P."/>
            <person name="Grigoriev I."/>
        </authorList>
    </citation>
    <scope>NUCLEOTIDE SEQUENCE</scope>
    <source>
        <strain evidence="1">ATCC 16933</strain>
    </source>
</reference>
<evidence type="ECO:0000313" key="2">
    <source>
        <dbReference type="Proteomes" id="UP000799766"/>
    </source>
</evidence>
<proteinExistence type="predicted"/>
<accession>A0A6A6PE37</accession>
<protein>
    <submittedName>
        <fullName evidence="1">Uncharacterized protein</fullName>
    </submittedName>
</protein>
<keyword evidence="2" id="KW-1185">Reference proteome</keyword>
<organism evidence="1 2">
    <name type="scientific">Lineolata rhizophorae</name>
    <dbReference type="NCBI Taxonomy" id="578093"/>
    <lineage>
        <taxon>Eukaryota</taxon>
        <taxon>Fungi</taxon>
        <taxon>Dikarya</taxon>
        <taxon>Ascomycota</taxon>
        <taxon>Pezizomycotina</taxon>
        <taxon>Dothideomycetes</taxon>
        <taxon>Dothideomycetes incertae sedis</taxon>
        <taxon>Lineolatales</taxon>
        <taxon>Lineolataceae</taxon>
        <taxon>Lineolata</taxon>
    </lineage>
</organism>